<proteinExistence type="predicted"/>
<dbReference type="EMBL" id="CP130144">
    <property type="protein sequence ID" value="WNZ45190.1"/>
    <property type="molecule type" value="Genomic_DNA"/>
</dbReference>
<gene>
    <name evidence="1" type="ORF">Q2T42_25725</name>
</gene>
<dbReference type="RefSeq" id="WP_316426922.1">
    <property type="nucleotide sequence ID" value="NZ_CP130144.1"/>
</dbReference>
<reference evidence="1" key="2">
    <citation type="submission" date="2023-07" db="EMBL/GenBank/DDBJ databases">
        <authorList>
            <person name="Bai X.-H."/>
            <person name="Wang H.-H."/>
            <person name="Wang J."/>
            <person name="Ma M.-Y."/>
            <person name="Hu H.-H."/>
            <person name="Song Z.-L."/>
            <person name="Ma H.-G."/>
            <person name="Fan Y."/>
            <person name="Du C.-Y."/>
            <person name="Xu J.-C."/>
        </authorList>
    </citation>
    <scope>NUCLEOTIDE SEQUENCE</scope>
    <source>
        <strain evidence="1">CZ1</strain>
    </source>
</reference>
<organism evidence="1">
    <name type="scientific">Leptolyngbya boryana CZ1</name>
    <dbReference type="NCBI Taxonomy" id="3060204"/>
    <lineage>
        <taxon>Bacteria</taxon>
        <taxon>Bacillati</taxon>
        <taxon>Cyanobacteriota</taxon>
        <taxon>Cyanophyceae</taxon>
        <taxon>Leptolyngbyales</taxon>
        <taxon>Leptolyngbyaceae</taxon>
        <taxon>Leptolyngbya group</taxon>
        <taxon>Leptolyngbya</taxon>
    </lineage>
</organism>
<reference evidence="1" key="1">
    <citation type="journal article" date="2023" name="Plants (Basel)">
        <title>Genomic Analysis of Leptolyngbya boryana CZ1 Reveals Efficient Carbon Fixation Modules.</title>
        <authorList>
            <person name="Bai X."/>
            <person name="Wang H."/>
            <person name="Cheng W."/>
            <person name="Wang J."/>
            <person name="Ma M."/>
            <person name="Hu H."/>
            <person name="Song Z."/>
            <person name="Ma H."/>
            <person name="Fan Y."/>
            <person name="Du C."/>
            <person name="Xu J."/>
        </authorList>
    </citation>
    <scope>NUCLEOTIDE SEQUENCE</scope>
    <source>
        <strain evidence="1">CZ1</strain>
    </source>
</reference>
<name>A0AA97ASZ5_LEPBY</name>
<sequence length="54" mass="6430">MRRVRSNWSDRRSLQLDFQTSLNDRIAELNRKPKENTTVARWIEHFEECGGGQP</sequence>
<evidence type="ECO:0000313" key="1">
    <source>
        <dbReference type="EMBL" id="WNZ45190.1"/>
    </source>
</evidence>
<dbReference type="AlphaFoldDB" id="A0AA97ASZ5"/>
<accession>A0AA97ASZ5</accession>
<protein>
    <submittedName>
        <fullName evidence="1">Uncharacterized protein</fullName>
    </submittedName>
</protein>